<reference evidence="1 2" key="1">
    <citation type="submission" date="2022-12" db="EMBL/GenBank/DDBJ databases">
        <title>Chromosome-level genome of Tegillarca granosa.</title>
        <authorList>
            <person name="Kim J."/>
        </authorList>
    </citation>
    <scope>NUCLEOTIDE SEQUENCE [LARGE SCALE GENOMIC DNA]</scope>
    <source>
        <strain evidence="1">Teg-2019</strain>
        <tissue evidence="1">Adductor muscle</tissue>
    </source>
</reference>
<evidence type="ECO:0000313" key="2">
    <source>
        <dbReference type="Proteomes" id="UP001217089"/>
    </source>
</evidence>
<sequence length="296" mass="34072">MDRFNTFQLKQQGNAQGSVEVYSSNESDLPPKSNQLQSTNQLQVTGGYTFEQLEMKIATFTEFSKASVLLFRLLFKEEEYRGKSLTGQKGKEALDQHKLAILNEVIMKKFPYTKPTQIRSYHAPLELFVELNKISSDPKIHTLSSDKPVNFIRSEFKGQLPKPFSSHQDATKLIPSDMNDMNKEEISRYQNSSTSLNPNLLKDKFAIGPNGSLLLGIKVIYFTTLCINVNKCHYLIDLDLPNETELEPRYSQRRDEWKILASYKFLDGSSVYCTYVDYNLMKSTRTKRKSQQKMDV</sequence>
<evidence type="ECO:0000313" key="1">
    <source>
        <dbReference type="EMBL" id="KAJ8309925.1"/>
    </source>
</evidence>
<gene>
    <name evidence="1" type="ORF">KUTeg_011790</name>
</gene>
<organism evidence="1 2">
    <name type="scientific">Tegillarca granosa</name>
    <name type="common">Malaysian cockle</name>
    <name type="synonym">Anadara granosa</name>
    <dbReference type="NCBI Taxonomy" id="220873"/>
    <lineage>
        <taxon>Eukaryota</taxon>
        <taxon>Metazoa</taxon>
        <taxon>Spiralia</taxon>
        <taxon>Lophotrochozoa</taxon>
        <taxon>Mollusca</taxon>
        <taxon>Bivalvia</taxon>
        <taxon>Autobranchia</taxon>
        <taxon>Pteriomorphia</taxon>
        <taxon>Arcoida</taxon>
        <taxon>Arcoidea</taxon>
        <taxon>Arcidae</taxon>
        <taxon>Tegillarca</taxon>
    </lineage>
</organism>
<proteinExistence type="predicted"/>
<accession>A0ABQ9F1A8</accession>
<comment type="caution">
    <text evidence="1">The sequence shown here is derived from an EMBL/GenBank/DDBJ whole genome shotgun (WGS) entry which is preliminary data.</text>
</comment>
<protein>
    <submittedName>
        <fullName evidence="1">Uncharacterized protein</fullName>
    </submittedName>
</protein>
<dbReference type="Proteomes" id="UP001217089">
    <property type="component" value="Unassembled WGS sequence"/>
</dbReference>
<keyword evidence="2" id="KW-1185">Reference proteome</keyword>
<dbReference type="EMBL" id="JARBDR010000640">
    <property type="protein sequence ID" value="KAJ8309925.1"/>
    <property type="molecule type" value="Genomic_DNA"/>
</dbReference>
<name>A0ABQ9F1A8_TEGGR</name>